<dbReference type="Pfam" id="PF02782">
    <property type="entry name" value="FGGY_C"/>
    <property type="match status" value="1"/>
</dbReference>
<keyword evidence="7" id="KW-1185">Reference proteome</keyword>
<evidence type="ECO:0000256" key="2">
    <source>
        <dbReference type="ARBA" id="ARBA00022679"/>
    </source>
</evidence>
<dbReference type="Proteomes" id="UP000218765">
    <property type="component" value="Chromosome"/>
</dbReference>
<proteinExistence type="inferred from homology"/>
<dbReference type="GO" id="GO:0016301">
    <property type="term" value="F:kinase activity"/>
    <property type="evidence" value="ECO:0007669"/>
    <property type="project" value="UniProtKB-KW"/>
</dbReference>
<sequence>MPHALGIDFGTSGVRACAIDSDGSILAEARTGLPAPQRAGTAVSQDPGQWWQALERVLDELAARSALARVERVAVDGTAATLLLCAPDGTPLTPALMYNDARAADPLAHIAAAAPPEAPVHSASSSLAKLLWLRERYPVQGARALHQAEWIAGRLSGRFDQGDENNALKLGYDPVRRRWPEWLQRLGLDAGLLPAIQPAGTPLRPLLPDLARRWGFPTAATICAGTTDSTAAVIATGASRPGQAVTVLGSTLVLKVLSPQPVFAPDYGIYSHRLGQLWLAGGASNAGGAVLRQHFSEADLAALTPRLRPDRPTCLEYYPLPAPGERFPWNDPGRMPKLHPRPTSDLKFFQGILEGLARIERSGYRRLRDLGAPWPTQVLSSGGGAGNAPWRAIRARLLQCQVSLAPQQEAAYGSARLAQGL</sequence>
<dbReference type="OrthoDB" id="9805576at2"/>
<dbReference type="Gene3D" id="3.30.420.40">
    <property type="match status" value="2"/>
</dbReference>
<dbReference type="AlphaFoldDB" id="A0A1Z4VR92"/>
<dbReference type="KEGG" id="ttc:FOKN1_1765"/>
<evidence type="ECO:0000259" key="5">
    <source>
        <dbReference type="Pfam" id="PF02782"/>
    </source>
</evidence>
<reference evidence="6 7" key="1">
    <citation type="submission" date="2017-05" db="EMBL/GenBank/DDBJ databases">
        <title>Thiocyanate degradation by Thiohalobacter thiocyanaticus FOKN1.</title>
        <authorList>
            <person name="Oshiki M."/>
            <person name="Fukushima T."/>
            <person name="Kawano S."/>
            <person name="Nakagawa J."/>
        </authorList>
    </citation>
    <scope>NUCLEOTIDE SEQUENCE [LARGE SCALE GENOMIC DNA]</scope>
    <source>
        <strain evidence="6 7">FOKN1</strain>
    </source>
</reference>
<evidence type="ECO:0000256" key="1">
    <source>
        <dbReference type="ARBA" id="ARBA00009156"/>
    </source>
</evidence>
<dbReference type="RefSeq" id="WP_096366273.1">
    <property type="nucleotide sequence ID" value="NZ_AP018052.1"/>
</dbReference>
<dbReference type="PANTHER" id="PTHR43095">
    <property type="entry name" value="SUGAR KINASE"/>
    <property type="match status" value="1"/>
</dbReference>
<accession>A0A1Z4VR92</accession>
<dbReference type="InterPro" id="IPR018485">
    <property type="entry name" value="FGGY_C"/>
</dbReference>
<evidence type="ECO:0000259" key="4">
    <source>
        <dbReference type="Pfam" id="PF00370"/>
    </source>
</evidence>
<keyword evidence="2" id="KW-0808">Transferase</keyword>
<dbReference type="Pfam" id="PF00370">
    <property type="entry name" value="FGGY_N"/>
    <property type="match status" value="1"/>
</dbReference>
<dbReference type="EMBL" id="AP018052">
    <property type="protein sequence ID" value="BAZ94151.1"/>
    <property type="molecule type" value="Genomic_DNA"/>
</dbReference>
<dbReference type="CDD" id="cd07783">
    <property type="entry name" value="ASKHA_NBD_FGGY_SePSK_AtXK1-like"/>
    <property type="match status" value="1"/>
</dbReference>
<dbReference type="InterPro" id="IPR000577">
    <property type="entry name" value="Carb_kinase_FGGY"/>
</dbReference>
<protein>
    <submittedName>
        <fullName evidence="6">Putative carbohydrate kinase</fullName>
    </submittedName>
</protein>
<dbReference type="InterPro" id="IPR018484">
    <property type="entry name" value="FGGY_N"/>
</dbReference>
<feature type="domain" description="Carbohydrate kinase FGGY N-terminal" evidence="4">
    <location>
        <begin position="4"/>
        <end position="234"/>
    </location>
</feature>
<comment type="similarity">
    <text evidence="1">Belongs to the FGGY kinase family.</text>
</comment>
<dbReference type="InterPro" id="IPR050406">
    <property type="entry name" value="FGGY_Carb_Kinase"/>
</dbReference>
<evidence type="ECO:0000313" key="7">
    <source>
        <dbReference type="Proteomes" id="UP000218765"/>
    </source>
</evidence>
<evidence type="ECO:0000256" key="3">
    <source>
        <dbReference type="ARBA" id="ARBA00022777"/>
    </source>
</evidence>
<dbReference type="PANTHER" id="PTHR43095:SF5">
    <property type="entry name" value="XYLULOSE KINASE"/>
    <property type="match status" value="1"/>
</dbReference>
<gene>
    <name evidence="6" type="ORF">FOKN1_1765</name>
</gene>
<dbReference type="InterPro" id="IPR043129">
    <property type="entry name" value="ATPase_NBD"/>
</dbReference>
<dbReference type="SUPFAM" id="SSF53067">
    <property type="entry name" value="Actin-like ATPase domain"/>
    <property type="match status" value="2"/>
</dbReference>
<name>A0A1Z4VR92_9GAMM</name>
<dbReference type="PIRSF" id="PIRSF000538">
    <property type="entry name" value="GlpK"/>
    <property type="match status" value="1"/>
</dbReference>
<feature type="domain" description="Carbohydrate kinase FGGY C-terminal" evidence="5">
    <location>
        <begin position="245"/>
        <end position="418"/>
    </location>
</feature>
<evidence type="ECO:0000313" key="6">
    <source>
        <dbReference type="EMBL" id="BAZ94151.1"/>
    </source>
</evidence>
<dbReference type="GO" id="GO:0005975">
    <property type="term" value="P:carbohydrate metabolic process"/>
    <property type="evidence" value="ECO:0007669"/>
    <property type="project" value="InterPro"/>
</dbReference>
<keyword evidence="3 6" id="KW-0418">Kinase</keyword>
<organism evidence="6 7">
    <name type="scientific">Thiohalobacter thiocyanaticus</name>
    <dbReference type="NCBI Taxonomy" id="585455"/>
    <lineage>
        <taxon>Bacteria</taxon>
        <taxon>Pseudomonadati</taxon>
        <taxon>Pseudomonadota</taxon>
        <taxon>Gammaproteobacteria</taxon>
        <taxon>Thiohalobacterales</taxon>
        <taxon>Thiohalobacteraceae</taxon>
        <taxon>Thiohalobacter</taxon>
    </lineage>
</organism>